<name>A0ACB9FL07_ARCLA</name>
<sequence length="400" mass="44759">MHNHIPHSSGNAKTGESSDVRVLTRSSKKDVSPSTRNKGKRKDEGRRVPSVVRIKVKGKDCGVPEENSDSDFETQKKHVSEGSNLRNKPAKQKNMDKKVKQPRKVVGIRTWTSLMILHQTISDLNDKQKKAVNAMGLGSLIAMTVNGIPSKIGFFVVNNLDTENMQMWLEGGSIVINEMTIHEVLKVPVGGLDLTIMESTDESVELATIWKQQYKKESPRPTDVMNAIQSSTDAGNDDPSNDPPLHKWNIEELRKRQASAIKGGGFHKALIRGPGQTTKNTHVNTTPDPPSAKKRDEYEASIKKEYIMELNEKFGLIMRTKVDAQSIIMKDKQRFLSDTVFERYEDELAILFNETEFRGSDAQIQEKSAGKASICEETTMPEQNQSEVPVRESESCPTNL</sequence>
<dbReference type="Proteomes" id="UP001055879">
    <property type="component" value="Linkage Group LG01"/>
</dbReference>
<proteinExistence type="predicted"/>
<dbReference type="EMBL" id="CM042047">
    <property type="protein sequence ID" value="KAI3771490.1"/>
    <property type="molecule type" value="Genomic_DNA"/>
</dbReference>
<gene>
    <name evidence="1" type="ORF">L6452_02655</name>
</gene>
<keyword evidence="2" id="KW-1185">Reference proteome</keyword>
<comment type="caution">
    <text evidence="1">The sequence shown here is derived from an EMBL/GenBank/DDBJ whole genome shotgun (WGS) entry which is preliminary data.</text>
</comment>
<organism evidence="1 2">
    <name type="scientific">Arctium lappa</name>
    <name type="common">Greater burdock</name>
    <name type="synonym">Lappa major</name>
    <dbReference type="NCBI Taxonomy" id="4217"/>
    <lineage>
        <taxon>Eukaryota</taxon>
        <taxon>Viridiplantae</taxon>
        <taxon>Streptophyta</taxon>
        <taxon>Embryophyta</taxon>
        <taxon>Tracheophyta</taxon>
        <taxon>Spermatophyta</taxon>
        <taxon>Magnoliopsida</taxon>
        <taxon>eudicotyledons</taxon>
        <taxon>Gunneridae</taxon>
        <taxon>Pentapetalae</taxon>
        <taxon>asterids</taxon>
        <taxon>campanulids</taxon>
        <taxon>Asterales</taxon>
        <taxon>Asteraceae</taxon>
        <taxon>Carduoideae</taxon>
        <taxon>Cardueae</taxon>
        <taxon>Arctiinae</taxon>
        <taxon>Arctium</taxon>
    </lineage>
</organism>
<reference evidence="2" key="1">
    <citation type="journal article" date="2022" name="Mol. Ecol. Resour.">
        <title>The genomes of chicory, endive, great burdock and yacon provide insights into Asteraceae palaeo-polyploidization history and plant inulin production.</title>
        <authorList>
            <person name="Fan W."/>
            <person name="Wang S."/>
            <person name="Wang H."/>
            <person name="Wang A."/>
            <person name="Jiang F."/>
            <person name="Liu H."/>
            <person name="Zhao H."/>
            <person name="Xu D."/>
            <person name="Zhang Y."/>
        </authorList>
    </citation>
    <scope>NUCLEOTIDE SEQUENCE [LARGE SCALE GENOMIC DNA]</scope>
    <source>
        <strain evidence="2">cv. Niubang</strain>
    </source>
</reference>
<reference evidence="1 2" key="2">
    <citation type="journal article" date="2022" name="Mol. Ecol. Resour.">
        <title>The genomes of chicory, endive, great burdock and yacon provide insights into Asteraceae paleo-polyploidization history and plant inulin production.</title>
        <authorList>
            <person name="Fan W."/>
            <person name="Wang S."/>
            <person name="Wang H."/>
            <person name="Wang A."/>
            <person name="Jiang F."/>
            <person name="Liu H."/>
            <person name="Zhao H."/>
            <person name="Xu D."/>
            <person name="Zhang Y."/>
        </authorList>
    </citation>
    <scope>NUCLEOTIDE SEQUENCE [LARGE SCALE GENOMIC DNA]</scope>
    <source>
        <strain evidence="2">cv. Niubang</strain>
    </source>
</reference>
<evidence type="ECO:0000313" key="2">
    <source>
        <dbReference type="Proteomes" id="UP001055879"/>
    </source>
</evidence>
<accession>A0ACB9FL07</accession>
<evidence type="ECO:0000313" key="1">
    <source>
        <dbReference type="EMBL" id="KAI3771490.1"/>
    </source>
</evidence>
<protein>
    <submittedName>
        <fullName evidence="1">Uncharacterized protein</fullName>
    </submittedName>
</protein>